<keyword evidence="2 5" id="KW-0812">Transmembrane</keyword>
<feature type="domain" description="Reverse transcriptase" evidence="6">
    <location>
        <begin position="41"/>
        <end position="163"/>
    </location>
</feature>
<accession>A0AAE0UW60</accession>
<keyword evidence="3 5" id="KW-1133">Transmembrane helix</keyword>
<evidence type="ECO:0000256" key="3">
    <source>
        <dbReference type="ARBA" id="ARBA00022989"/>
    </source>
</evidence>
<gene>
    <name evidence="7" type="ORF">QTP70_010862</name>
</gene>
<dbReference type="InterPro" id="IPR000477">
    <property type="entry name" value="RT_dom"/>
</dbReference>
<evidence type="ECO:0000256" key="4">
    <source>
        <dbReference type="ARBA" id="ARBA00023136"/>
    </source>
</evidence>
<dbReference type="PANTHER" id="PTHR28649:SF3">
    <property type="entry name" value="REPRIMO-LIKE PROTEIN"/>
    <property type="match status" value="1"/>
</dbReference>
<dbReference type="EMBL" id="JAUCMX010000016">
    <property type="protein sequence ID" value="KAK3520024.1"/>
    <property type="molecule type" value="Genomic_DNA"/>
</dbReference>
<evidence type="ECO:0000256" key="2">
    <source>
        <dbReference type="ARBA" id="ARBA00022692"/>
    </source>
</evidence>
<name>A0AAE0UW60_9TELE</name>
<feature type="transmembrane region" description="Helical" evidence="5">
    <location>
        <begin position="218"/>
        <end position="241"/>
    </location>
</feature>
<evidence type="ECO:0000259" key="6">
    <source>
        <dbReference type="Pfam" id="PF00078"/>
    </source>
</evidence>
<reference evidence="7" key="1">
    <citation type="submission" date="2023-06" db="EMBL/GenBank/DDBJ databases">
        <title>Male Hemibagrus guttatus genome.</title>
        <authorList>
            <person name="Bian C."/>
        </authorList>
    </citation>
    <scope>NUCLEOTIDE SEQUENCE</scope>
    <source>
        <strain evidence="7">Male_cb2023</strain>
        <tissue evidence="7">Muscle</tissue>
    </source>
</reference>
<dbReference type="CDD" id="cd01650">
    <property type="entry name" value="RT_nLTR_like"/>
    <property type="match status" value="1"/>
</dbReference>
<comment type="subcellular location">
    <subcellularLocation>
        <location evidence="1">Membrane</location>
        <topology evidence="1">Single-pass membrane protein</topology>
    </subcellularLocation>
</comment>
<evidence type="ECO:0000256" key="1">
    <source>
        <dbReference type="ARBA" id="ARBA00004167"/>
    </source>
</evidence>
<dbReference type="Pfam" id="PF00078">
    <property type="entry name" value="RVT_1"/>
    <property type="match status" value="1"/>
</dbReference>
<dbReference type="GO" id="GO:0016020">
    <property type="term" value="C:membrane"/>
    <property type="evidence" value="ECO:0007669"/>
    <property type="project" value="UniProtKB-SubCell"/>
</dbReference>
<organism evidence="7 8">
    <name type="scientific">Hemibagrus guttatus</name>
    <dbReference type="NCBI Taxonomy" id="175788"/>
    <lineage>
        <taxon>Eukaryota</taxon>
        <taxon>Metazoa</taxon>
        <taxon>Chordata</taxon>
        <taxon>Craniata</taxon>
        <taxon>Vertebrata</taxon>
        <taxon>Euteleostomi</taxon>
        <taxon>Actinopterygii</taxon>
        <taxon>Neopterygii</taxon>
        <taxon>Teleostei</taxon>
        <taxon>Ostariophysi</taxon>
        <taxon>Siluriformes</taxon>
        <taxon>Bagridae</taxon>
        <taxon>Hemibagrus</taxon>
    </lineage>
</organism>
<evidence type="ECO:0000313" key="8">
    <source>
        <dbReference type="Proteomes" id="UP001274896"/>
    </source>
</evidence>
<proteinExistence type="predicted"/>
<evidence type="ECO:0000313" key="7">
    <source>
        <dbReference type="EMBL" id="KAK3520024.1"/>
    </source>
</evidence>
<keyword evidence="8" id="KW-1185">Reference proteome</keyword>
<dbReference type="Proteomes" id="UP001274896">
    <property type="component" value="Unassembled WGS sequence"/>
</dbReference>
<dbReference type="PANTHER" id="PTHR28649">
    <property type="entry name" value="PROTEIN REPRIMO-RELATED"/>
    <property type="match status" value="1"/>
</dbReference>
<evidence type="ECO:0000256" key="5">
    <source>
        <dbReference type="SAM" id="Phobius"/>
    </source>
</evidence>
<dbReference type="InterPro" id="IPR043383">
    <property type="entry name" value="Reprimo_fam"/>
</dbReference>
<dbReference type="AlphaFoldDB" id="A0AAE0UW60"/>
<comment type="caution">
    <text evidence="7">The sequence shown here is derived from an EMBL/GenBank/DDBJ whole genome shotgun (WGS) entry which is preliminary data.</text>
</comment>
<protein>
    <recommendedName>
        <fullName evidence="6">Reverse transcriptase domain-containing protein</fullName>
    </recommendedName>
</protein>
<sequence>MLQNISTDLLPFITTVINGSLTFGHVPAFKKARVIPILKKPALDPSDISNYRLVSLLSFPSKILERIVYNQLSDYLLQNNLHDPNQSGFKAAHSTETALLAVTEQLHAARSDKLSSVLILLNLSAAFDTVNHKTLLSTLRNLGICGTSWEWFASYLDGHSYQHCSTGPTISQGKSSQQLAGTLVDEVSASDGGGGAGGGSLVLEPDERKLFVTRAVQIAVLCVLSLTVVFGIFFLGCNLMIKSESMINFLVKERRPSKDVEAVMIGLGNSITDVSEDIMHQTEVEGIQDTRYPGQDTCVGVVQKEAVNWLAVSRKEWERFDVDEVLGTAMAGDVGKKLKAIASIIWSIGPDSFGKKEPKEENSTGIKQVHTISLLNAVGKIFHGILAKRLTYFKVDNGYIDTFVQKGGVPGVAGCLEHTSIITKIIEDAKKNHGDLEVLWLDLTNAYGTMPHKLVDLMLKTYHVPENFQNLVQCYYDGLSMLHLWRLRH</sequence>
<keyword evidence="4 5" id="KW-0472">Membrane</keyword>